<dbReference type="Gene3D" id="2.60.120.200">
    <property type="match status" value="1"/>
</dbReference>
<dbReference type="PROSITE" id="PS51762">
    <property type="entry name" value="GH16_2"/>
    <property type="match status" value="1"/>
</dbReference>
<keyword evidence="2 3" id="KW-0732">Signal</keyword>
<accession>A0A504J3M8</accession>
<dbReference type="InterPro" id="IPR026444">
    <property type="entry name" value="Secre_tail"/>
</dbReference>
<keyword evidence="6" id="KW-1185">Reference proteome</keyword>
<dbReference type="InterPro" id="IPR000757">
    <property type="entry name" value="Beta-glucanase-like"/>
</dbReference>
<evidence type="ECO:0000256" key="3">
    <source>
        <dbReference type="SAM" id="SignalP"/>
    </source>
</evidence>
<feature type="domain" description="GH16" evidence="4">
    <location>
        <begin position="17"/>
        <end position="273"/>
    </location>
</feature>
<evidence type="ECO:0000256" key="2">
    <source>
        <dbReference type="ARBA" id="ARBA00022729"/>
    </source>
</evidence>
<dbReference type="AlphaFoldDB" id="A0A504J3M8"/>
<organism evidence="5 6">
    <name type="scientific">Aquimarina algicola</name>
    <dbReference type="NCBI Taxonomy" id="2589995"/>
    <lineage>
        <taxon>Bacteria</taxon>
        <taxon>Pseudomonadati</taxon>
        <taxon>Bacteroidota</taxon>
        <taxon>Flavobacteriia</taxon>
        <taxon>Flavobacteriales</taxon>
        <taxon>Flavobacteriaceae</taxon>
        <taxon>Aquimarina</taxon>
    </lineage>
</organism>
<dbReference type="Pfam" id="PF14200">
    <property type="entry name" value="RicinB_lectin_2"/>
    <property type="match status" value="2"/>
</dbReference>
<dbReference type="PROSITE" id="PS50231">
    <property type="entry name" value="RICIN_B_LECTIN"/>
    <property type="match status" value="1"/>
</dbReference>
<feature type="signal peptide" evidence="3">
    <location>
        <begin position="1"/>
        <end position="20"/>
    </location>
</feature>
<dbReference type="InterPro" id="IPR000772">
    <property type="entry name" value="Ricin_B_lectin"/>
</dbReference>
<evidence type="ECO:0000256" key="1">
    <source>
        <dbReference type="ARBA" id="ARBA00006865"/>
    </source>
</evidence>
<dbReference type="Gene3D" id="2.80.10.50">
    <property type="match status" value="1"/>
</dbReference>
<dbReference type="InterPro" id="IPR035992">
    <property type="entry name" value="Ricin_B-like_lectins"/>
</dbReference>
<dbReference type="OrthoDB" id="624837at2"/>
<proteinExistence type="inferred from homology"/>
<dbReference type="SUPFAM" id="SSF50370">
    <property type="entry name" value="Ricin B-like lectins"/>
    <property type="match status" value="1"/>
</dbReference>
<evidence type="ECO:0000259" key="4">
    <source>
        <dbReference type="PROSITE" id="PS51762"/>
    </source>
</evidence>
<dbReference type="SUPFAM" id="SSF49899">
    <property type="entry name" value="Concanavalin A-like lectins/glucanases"/>
    <property type="match status" value="1"/>
</dbReference>
<evidence type="ECO:0000313" key="5">
    <source>
        <dbReference type="EMBL" id="TPN81679.1"/>
    </source>
</evidence>
<gene>
    <name evidence="5" type="ORF">FHK87_24065</name>
</gene>
<dbReference type="SMART" id="SM00458">
    <property type="entry name" value="RICIN"/>
    <property type="match status" value="1"/>
</dbReference>
<comment type="similarity">
    <text evidence="1">Belongs to the glycosyl hydrolase 16 family.</text>
</comment>
<dbReference type="InterPro" id="IPR013320">
    <property type="entry name" value="ConA-like_dom_sf"/>
</dbReference>
<name>A0A504J3M8_9FLAO</name>
<reference evidence="5 6" key="1">
    <citation type="submission" date="2019-06" db="EMBL/GenBank/DDBJ databases">
        <authorList>
            <person name="Meng X."/>
        </authorList>
    </citation>
    <scope>NUCLEOTIDE SEQUENCE [LARGE SCALE GENOMIC DNA]</scope>
    <source>
        <strain evidence="5 6">M625</strain>
    </source>
</reference>
<dbReference type="GO" id="GO:0004553">
    <property type="term" value="F:hydrolase activity, hydrolyzing O-glycosyl compounds"/>
    <property type="evidence" value="ECO:0007669"/>
    <property type="project" value="InterPro"/>
</dbReference>
<sequence>MTHKFMLSICALFAYICAYAQPTPPAGKKWQKVENLSDEFNTGFDTGKWQKVLWDYSNTPTKMVAQNSGVTAGNLWIKATLDNNAQRWFQSSRVQSRAQIKYPMYTESRIKTAHLSAFNTFWLNNGDINNRNEIDVIENNSRPSCGCRADYPWQMNSQYFHVVDGDTKRNHGNFDNRNLSNNNPKKGVRWNEDYHVVGVWWKDAKNIQFYLDGEPAGSVVSARDFTRNLNLIWDLWTDDEDFLGGVAVRSHLTDDNINTMRVDWVHTYQLVDDQNNSGNPEDAYVIKSVKSNKWVSPINGNSTNGAQIVNHQNGTGKARQWTFVDKGNGYTEIKNVQSGRCLAVSGGNTANGTKLIQWDCKGYDDQQWKRVLRDNGQFSFQNLKTGKCIDLPAGNTANNVQFQQWECGETNQNQRFWILSPNSKVYSNDIVFDSNASSSLGELMYPNPTDDVLNISKLKKGTHTIKVLNMFGRVMLQHQVQSGGDNVIVNVERLTPGMYTLIVGDKSVKFVKE</sequence>
<protein>
    <submittedName>
        <fullName evidence="5">T9SS type A sorting domain-containing protein</fullName>
    </submittedName>
</protein>
<dbReference type="Pfam" id="PF18962">
    <property type="entry name" value="Por_Secre_tail"/>
    <property type="match status" value="1"/>
</dbReference>
<feature type="chain" id="PRO_5021394586" evidence="3">
    <location>
        <begin position="21"/>
        <end position="513"/>
    </location>
</feature>
<comment type="caution">
    <text evidence="5">The sequence shown here is derived from an EMBL/GenBank/DDBJ whole genome shotgun (WGS) entry which is preliminary data.</text>
</comment>
<dbReference type="GO" id="GO:0005975">
    <property type="term" value="P:carbohydrate metabolic process"/>
    <property type="evidence" value="ECO:0007669"/>
    <property type="project" value="InterPro"/>
</dbReference>
<dbReference type="RefSeq" id="WP_140597441.1">
    <property type="nucleotide sequence ID" value="NZ_VFWZ01000010.1"/>
</dbReference>
<dbReference type="EMBL" id="VFWZ01000010">
    <property type="protein sequence ID" value="TPN81679.1"/>
    <property type="molecule type" value="Genomic_DNA"/>
</dbReference>
<dbReference type="NCBIfam" id="TIGR04183">
    <property type="entry name" value="Por_Secre_tail"/>
    <property type="match status" value="1"/>
</dbReference>
<dbReference type="Proteomes" id="UP000315540">
    <property type="component" value="Unassembled WGS sequence"/>
</dbReference>
<evidence type="ECO:0000313" key="6">
    <source>
        <dbReference type="Proteomes" id="UP000315540"/>
    </source>
</evidence>